<dbReference type="PROSITE" id="PS51365">
    <property type="entry name" value="RENAL_DIPEPTIDASE_2"/>
    <property type="match status" value="1"/>
</dbReference>
<evidence type="ECO:0000313" key="2">
    <source>
        <dbReference type="Proteomes" id="UP001595886"/>
    </source>
</evidence>
<evidence type="ECO:0000313" key="1">
    <source>
        <dbReference type="EMBL" id="MFC4819651.1"/>
    </source>
</evidence>
<proteinExistence type="predicted"/>
<dbReference type="Pfam" id="PF01244">
    <property type="entry name" value="Peptidase_M19"/>
    <property type="match status" value="1"/>
</dbReference>
<sequence length="377" mass="40636">MTTRREVLAMAAAAGAAGLLARSGYGRAETAAWKPFRDTVAVDGEGGLFMLLSATDEEDAADLAAARASGLAGALLTVAPNSRFRYDVEGFEKTKELLANCRRKIAAHPDALLLVDTAADLERARRERRLGVIPRFQGCEPLGEHLDRVPLFRELGVRVIQLTQARRNLAADDCMEANDGGLSAFGHKVVEELNARKVVVDLAHGSPRTIAEGIRASKAPVLISHTGCRALADVPRNTGDDNLRALADRGGVAGIVFWPYLRTDRQPMAADVVAHIEHAIKVCGEDHVGIGTDCAIAPVERTPEYEKQNRENIQGMIESGWLKQKSADGVHLFITDLNVANRFEVLAGLLSARGHSDARIAKILGGNFARVFGEVWG</sequence>
<reference evidence="2" key="1">
    <citation type="journal article" date="2019" name="Int. J. Syst. Evol. Microbiol.">
        <title>The Global Catalogue of Microorganisms (GCM) 10K type strain sequencing project: providing services to taxonomists for standard genome sequencing and annotation.</title>
        <authorList>
            <consortium name="The Broad Institute Genomics Platform"/>
            <consortium name="The Broad Institute Genome Sequencing Center for Infectious Disease"/>
            <person name="Wu L."/>
            <person name="Ma J."/>
        </authorList>
    </citation>
    <scope>NUCLEOTIDE SEQUENCE [LARGE SCALE GENOMIC DNA]</scope>
    <source>
        <strain evidence="2">CCUG 30340</strain>
    </source>
</reference>
<dbReference type="PANTHER" id="PTHR10443:SF12">
    <property type="entry name" value="DIPEPTIDASE"/>
    <property type="match status" value="1"/>
</dbReference>
<dbReference type="PANTHER" id="PTHR10443">
    <property type="entry name" value="MICROSOMAL DIPEPTIDASE"/>
    <property type="match status" value="1"/>
</dbReference>
<accession>A0ABV9QS28</accession>
<dbReference type="InterPro" id="IPR008257">
    <property type="entry name" value="Pept_M19"/>
</dbReference>
<gene>
    <name evidence="1" type="ORF">ACFO6Q_04915</name>
</gene>
<dbReference type="InterPro" id="IPR006311">
    <property type="entry name" value="TAT_signal"/>
</dbReference>
<dbReference type="EMBL" id="JBHSHD010000005">
    <property type="protein sequence ID" value="MFC4819651.1"/>
    <property type="molecule type" value="Genomic_DNA"/>
</dbReference>
<dbReference type="SUPFAM" id="SSF51556">
    <property type="entry name" value="Metallo-dependent hydrolases"/>
    <property type="match status" value="1"/>
</dbReference>
<protein>
    <submittedName>
        <fullName evidence="1">Dipeptidase</fullName>
    </submittedName>
</protein>
<dbReference type="Proteomes" id="UP001595886">
    <property type="component" value="Unassembled WGS sequence"/>
</dbReference>
<dbReference type="RefSeq" id="WP_380019439.1">
    <property type="nucleotide sequence ID" value="NZ_JBHSHD010000005.1"/>
</dbReference>
<dbReference type="InterPro" id="IPR032466">
    <property type="entry name" value="Metal_Hydrolase"/>
</dbReference>
<keyword evidence="2" id="KW-1185">Reference proteome</keyword>
<dbReference type="Gene3D" id="3.20.20.140">
    <property type="entry name" value="Metal-dependent hydrolases"/>
    <property type="match status" value="1"/>
</dbReference>
<dbReference type="PROSITE" id="PS51318">
    <property type="entry name" value="TAT"/>
    <property type="match status" value="1"/>
</dbReference>
<comment type="caution">
    <text evidence="1">The sequence shown here is derived from an EMBL/GenBank/DDBJ whole genome shotgun (WGS) entry which is preliminary data.</text>
</comment>
<name>A0ABV9QS28_9GAMM</name>
<organism evidence="1 2">
    <name type="scientific">Dokdonella ginsengisoli</name>
    <dbReference type="NCBI Taxonomy" id="363846"/>
    <lineage>
        <taxon>Bacteria</taxon>
        <taxon>Pseudomonadati</taxon>
        <taxon>Pseudomonadota</taxon>
        <taxon>Gammaproteobacteria</taxon>
        <taxon>Lysobacterales</taxon>
        <taxon>Rhodanobacteraceae</taxon>
        <taxon>Dokdonella</taxon>
    </lineage>
</organism>